<feature type="compositionally biased region" description="Polar residues" evidence="6">
    <location>
        <begin position="295"/>
        <end position="312"/>
    </location>
</feature>
<feature type="compositionally biased region" description="Low complexity" evidence="6">
    <location>
        <begin position="652"/>
        <end position="662"/>
    </location>
</feature>
<keyword evidence="9" id="KW-1185">Reference proteome</keyword>
<dbReference type="AlphaFoldDB" id="A0A6A6HHK9"/>
<feature type="compositionally biased region" description="Polar residues" evidence="6">
    <location>
        <begin position="81"/>
        <end position="92"/>
    </location>
</feature>
<feature type="compositionally biased region" description="Low complexity" evidence="6">
    <location>
        <begin position="118"/>
        <end position="135"/>
    </location>
</feature>
<dbReference type="GO" id="GO:0005524">
    <property type="term" value="F:ATP binding"/>
    <property type="evidence" value="ECO:0007669"/>
    <property type="project" value="UniProtKB-KW"/>
</dbReference>
<dbReference type="Gene3D" id="1.10.510.10">
    <property type="entry name" value="Transferase(Phosphotransferase) domain 1"/>
    <property type="match status" value="1"/>
</dbReference>
<evidence type="ECO:0000256" key="2">
    <source>
        <dbReference type="ARBA" id="ARBA00022741"/>
    </source>
</evidence>
<feature type="region of interest" description="Disordered" evidence="6">
    <location>
        <begin position="257"/>
        <end position="329"/>
    </location>
</feature>
<evidence type="ECO:0000256" key="5">
    <source>
        <dbReference type="ARBA" id="ARBA00037982"/>
    </source>
</evidence>
<dbReference type="GO" id="GO:0005737">
    <property type="term" value="C:cytoplasm"/>
    <property type="evidence" value="ECO:0007669"/>
    <property type="project" value="TreeGrafter"/>
</dbReference>
<feature type="compositionally biased region" description="Polar residues" evidence="6">
    <location>
        <begin position="959"/>
        <end position="969"/>
    </location>
</feature>
<feature type="region of interest" description="Disordered" evidence="6">
    <location>
        <begin position="343"/>
        <end position="424"/>
    </location>
</feature>
<sequence length="1098" mass="119115">MELEYSPHRAGGSLHLLSPKHAHMHGGEFPSIRQLRRSLSRSPSKPSPIRPSNAYNTRSGPASPQSPLSPSSLSKVCFAPTSASQTPANAPFTTPAIATVPGSSRKTKFSIRRTAPVRTSSLSSRRQSPMSPMRRALSDNTNQANANQVPAKLASGEENKLFGLDGNTSPSDRAMSGTRFQLDDEPIHFDSLKAKGEGVSKLRHSPPARSSPLKRSDGVMNLEQATFGSPRAKRRSLHGASFGNDFNIFDYAESAGFTNPESGPQSRDNTSESFFSASAATPQVSRASPRKANSLRKSTLQQRYGGNISRSKLFQDAEPVEPPNLFKSRNRMSLDSALAFKANDDDSPFRRPQANEAASFLSPNRQPHLRGGLVDSRPHPLSKALTPSSSTSSMPDDSPTHVAHVPPAQSKASGSFSKSLPIGATRPQGVSALFQRVPSGETSSGDSFATPDYRRAKPLPQAFMSTGLISKRNRNIDGPDGGFYANPAMPDTPSKKFSFPALNATPAPANGLGKSTKPRHSFGTPSTPFSPHPTKVSPEAFGKGVSIFGSRARPELSRRASFLSNEGEEASQNTVAQIDSQSSADELPPTPTKGSSGIGRPQSKGKSNSLRSSLFGRRTSLGTDTFIAPEPTEVPAQLNLESSSPPAFTGRSSPHTPSHSFTPPDPSTLSISAEDRQNLLATSTGNRRVSSFPPATPTTTRDQPFSFSFGQSVLPPPYKNDVDTSITSRFGKFTVYGVGEFSEVYRVENPLEATVESLQGQSRPVGNVWAIKKTKKPYIGPRDRERKLREVEILKALRGHEHIVDLFDSWESKGHLYMQTEFCENGNLRDFLNQTGFKGRLDDFRIWKILLELSQGLKYIHSNGFIHLDLKPANILIDWEGVLKIGDFGMASYWPAPSDIEGEGDREYIGPEVLCGQFDKPADIFALGMILLEIAANCVLPDNGTSWQRLRSGDISDVPSLTHSSNSSLQRDESGEPISNPFFANTSNDTLLGSDMGEDDLGFLKAVASKPAKSEARVDPPNFMVDRDDPQALENVVQWMICPDPRQRPIVDEILDCGGVMWVERRRRAGATVYEGIWGPEDNVLGSEGGGDIDMLDA</sequence>
<comment type="similarity">
    <text evidence="5">Belongs to the protein kinase superfamily. Ser/Thr protein kinase family. GCN2 subfamily.</text>
</comment>
<keyword evidence="1" id="KW-0808">Transferase</keyword>
<dbReference type="SMART" id="SM00220">
    <property type="entry name" value="S_TKc"/>
    <property type="match status" value="1"/>
</dbReference>
<feature type="compositionally biased region" description="Low complexity" evidence="6">
    <location>
        <begin position="386"/>
        <end position="397"/>
    </location>
</feature>
<name>A0A6A6HHK9_VIRVR</name>
<gene>
    <name evidence="8" type="ORF">EV356DRAFT_441886</name>
</gene>
<feature type="compositionally biased region" description="Polar residues" evidence="6">
    <location>
        <begin position="697"/>
        <end position="708"/>
    </location>
</feature>
<keyword evidence="2" id="KW-0547">Nucleotide-binding</keyword>
<feature type="region of interest" description="Disordered" evidence="6">
    <location>
        <begin position="502"/>
        <end position="541"/>
    </location>
</feature>
<evidence type="ECO:0000256" key="1">
    <source>
        <dbReference type="ARBA" id="ARBA00022679"/>
    </source>
</evidence>
<dbReference type="PROSITE" id="PS50011">
    <property type="entry name" value="PROTEIN_KINASE_DOM"/>
    <property type="match status" value="1"/>
</dbReference>
<feature type="compositionally biased region" description="Polar residues" evidence="6">
    <location>
        <begin position="570"/>
        <end position="584"/>
    </location>
</feature>
<evidence type="ECO:0000256" key="4">
    <source>
        <dbReference type="ARBA" id="ARBA00022840"/>
    </source>
</evidence>
<dbReference type="EMBL" id="ML991780">
    <property type="protein sequence ID" value="KAF2237328.1"/>
    <property type="molecule type" value="Genomic_DNA"/>
</dbReference>
<evidence type="ECO:0000313" key="9">
    <source>
        <dbReference type="Proteomes" id="UP000800092"/>
    </source>
</evidence>
<evidence type="ECO:0000313" key="8">
    <source>
        <dbReference type="EMBL" id="KAF2237328.1"/>
    </source>
</evidence>
<feature type="region of interest" description="Disordered" evidence="6">
    <location>
        <begin position="196"/>
        <end position="238"/>
    </location>
</feature>
<reference evidence="8" key="1">
    <citation type="journal article" date="2020" name="Stud. Mycol.">
        <title>101 Dothideomycetes genomes: a test case for predicting lifestyles and emergence of pathogens.</title>
        <authorList>
            <person name="Haridas S."/>
            <person name="Albert R."/>
            <person name="Binder M."/>
            <person name="Bloem J."/>
            <person name="Labutti K."/>
            <person name="Salamov A."/>
            <person name="Andreopoulos B."/>
            <person name="Baker S."/>
            <person name="Barry K."/>
            <person name="Bills G."/>
            <person name="Bluhm B."/>
            <person name="Cannon C."/>
            <person name="Castanera R."/>
            <person name="Culley D."/>
            <person name="Daum C."/>
            <person name="Ezra D."/>
            <person name="Gonzalez J."/>
            <person name="Henrissat B."/>
            <person name="Kuo A."/>
            <person name="Liang C."/>
            <person name="Lipzen A."/>
            <person name="Lutzoni F."/>
            <person name="Magnuson J."/>
            <person name="Mondo S."/>
            <person name="Nolan M."/>
            <person name="Ohm R."/>
            <person name="Pangilinan J."/>
            <person name="Park H.-J."/>
            <person name="Ramirez L."/>
            <person name="Alfaro M."/>
            <person name="Sun H."/>
            <person name="Tritt A."/>
            <person name="Yoshinaga Y."/>
            <person name="Zwiers L.-H."/>
            <person name="Turgeon B."/>
            <person name="Goodwin S."/>
            <person name="Spatafora J."/>
            <person name="Crous P."/>
            <person name="Grigoriev I."/>
        </authorList>
    </citation>
    <scope>NUCLEOTIDE SEQUENCE</scope>
    <source>
        <strain evidence="8">Tuck. ex Michener</strain>
    </source>
</reference>
<dbReference type="InterPro" id="IPR050339">
    <property type="entry name" value="CC_SR_Kinase"/>
</dbReference>
<proteinExistence type="inferred from homology"/>
<keyword evidence="4" id="KW-0067">ATP-binding</keyword>
<evidence type="ECO:0000259" key="7">
    <source>
        <dbReference type="PROSITE" id="PS50011"/>
    </source>
</evidence>
<dbReference type="PANTHER" id="PTHR11042">
    <property type="entry name" value="EUKARYOTIC TRANSLATION INITIATION FACTOR 2-ALPHA KINASE EIF2-ALPHA KINASE -RELATED"/>
    <property type="match status" value="1"/>
</dbReference>
<feature type="region of interest" description="Disordered" evidence="6">
    <location>
        <begin position="958"/>
        <end position="984"/>
    </location>
</feature>
<accession>A0A6A6HHK9</accession>
<dbReference type="Pfam" id="PF00069">
    <property type="entry name" value="Pkinase"/>
    <property type="match status" value="1"/>
</dbReference>
<protein>
    <submittedName>
        <fullName evidence="8">Kinase-like protein</fullName>
    </submittedName>
</protein>
<evidence type="ECO:0000256" key="6">
    <source>
        <dbReference type="SAM" id="MobiDB-lite"/>
    </source>
</evidence>
<dbReference type="GO" id="GO:0110031">
    <property type="term" value="P:negative regulation of G2/MI transition of meiotic cell cycle"/>
    <property type="evidence" value="ECO:0007669"/>
    <property type="project" value="TreeGrafter"/>
</dbReference>
<evidence type="ECO:0000256" key="3">
    <source>
        <dbReference type="ARBA" id="ARBA00022777"/>
    </source>
</evidence>
<dbReference type="GO" id="GO:0004713">
    <property type="term" value="F:protein tyrosine kinase activity"/>
    <property type="evidence" value="ECO:0007669"/>
    <property type="project" value="TreeGrafter"/>
</dbReference>
<keyword evidence="3 8" id="KW-0418">Kinase</keyword>
<dbReference type="PANTHER" id="PTHR11042:SF196">
    <property type="entry name" value="MITOSIS INHIBITOR PROTEIN KINASE SWE1"/>
    <property type="match status" value="1"/>
</dbReference>
<dbReference type="OrthoDB" id="5337378at2759"/>
<feature type="compositionally biased region" description="Low complexity" evidence="6">
    <location>
        <begin position="59"/>
        <end position="74"/>
    </location>
</feature>
<dbReference type="SUPFAM" id="SSF56112">
    <property type="entry name" value="Protein kinase-like (PK-like)"/>
    <property type="match status" value="1"/>
</dbReference>
<dbReference type="GO" id="GO:0005634">
    <property type="term" value="C:nucleus"/>
    <property type="evidence" value="ECO:0007669"/>
    <property type="project" value="TreeGrafter"/>
</dbReference>
<feature type="region of interest" description="Disordered" evidence="6">
    <location>
        <begin position="562"/>
        <end position="708"/>
    </location>
</feature>
<feature type="compositionally biased region" description="Polar residues" evidence="6">
    <location>
        <begin position="257"/>
        <end position="272"/>
    </location>
</feature>
<dbReference type="InterPro" id="IPR011009">
    <property type="entry name" value="Kinase-like_dom_sf"/>
</dbReference>
<feature type="domain" description="Protein kinase" evidence="7">
    <location>
        <begin position="730"/>
        <end position="1063"/>
    </location>
</feature>
<dbReference type="Gene3D" id="3.30.200.20">
    <property type="entry name" value="Phosphorylase Kinase, domain 1"/>
    <property type="match status" value="1"/>
</dbReference>
<feature type="compositionally biased region" description="Polar residues" evidence="6">
    <location>
        <begin position="679"/>
        <end position="689"/>
    </location>
</feature>
<organism evidence="8 9">
    <name type="scientific">Viridothelium virens</name>
    <name type="common">Speckled blister lichen</name>
    <name type="synonym">Trypethelium virens</name>
    <dbReference type="NCBI Taxonomy" id="1048519"/>
    <lineage>
        <taxon>Eukaryota</taxon>
        <taxon>Fungi</taxon>
        <taxon>Dikarya</taxon>
        <taxon>Ascomycota</taxon>
        <taxon>Pezizomycotina</taxon>
        <taxon>Dothideomycetes</taxon>
        <taxon>Dothideomycetes incertae sedis</taxon>
        <taxon>Trypetheliales</taxon>
        <taxon>Trypetheliaceae</taxon>
        <taxon>Viridothelium</taxon>
    </lineage>
</organism>
<dbReference type="InterPro" id="IPR008271">
    <property type="entry name" value="Ser/Thr_kinase_AS"/>
</dbReference>
<dbReference type="Proteomes" id="UP000800092">
    <property type="component" value="Unassembled WGS sequence"/>
</dbReference>
<dbReference type="PROSITE" id="PS00108">
    <property type="entry name" value="PROTEIN_KINASE_ST"/>
    <property type="match status" value="1"/>
</dbReference>
<dbReference type="InterPro" id="IPR000719">
    <property type="entry name" value="Prot_kinase_dom"/>
</dbReference>
<feature type="region of interest" description="Disordered" evidence="6">
    <location>
        <begin position="1"/>
        <end position="144"/>
    </location>
</feature>